<dbReference type="RefSeq" id="WP_377930687.1">
    <property type="nucleotide sequence ID" value="NZ_JBHUEM010000055.1"/>
</dbReference>
<keyword evidence="1" id="KW-1133">Transmembrane helix</keyword>
<organism evidence="2 3">
    <name type="scientific">Bacillus salitolerans</name>
    <dbReference type="NCBI Taxonomy" id="1437434"/>
    <lineage>
        <taxon>Bacteria</taxon>
        <taxon>Bacillati</taxon>
        <taxon>Bacillota</taxon>
        <taxon>Bacilli</taxon>
        <taxon>Bacillales</taxon>
        <taxon>Bacillaceae</taxon>
        <taxon>Bacillus</taxon>
    </lineage>
</organism>
<gene>
    <name evidence="2" type="ORF">ACFSCX_23475</name>
</gene>
<comment type="caution">
    <text evidence="2">The sequence shown here is derived from an EMBL/GenBank/DDBJ whole genome shotgun (WGS) entry which is preliminary data.</text>
</comment>
<feature type="transmembrane region" description="Helical" evidence="1">
    <location>
        <begin position="140"/>
        <end position="162"/>
    </location>
</feature>
<accession>A0ABW4LX24</accession>
<keyword evidence="1" id="KW-0472">Membrane</keyword>
<reference evidence="3" key="1">
    <citation type="journal article" date="2019" name="Int. J. Syst. Evol. Microbiol.">
        <title>The Global Catalogue of Microorganisms (GCM) 10K type strain sequencing project: providing services to taxonomists for standard genome sequencing and annotation.</title>
        <authorList>
            <consortium name="The Broad Institute Genomics Platform"/>
            <consortium name="The Broad Institute Genome Sequencing Center for Infectious Disease"/>
            <person name="Wu L."/>
            <person name="Ma J."/>
        </authorList>
    </citation>
    <scope>NUCLEOTIDE SEQUENCE [LARGE SCALE GENOMIC DNA]</scope>
    <source>
        <strain evidence="3">CCUG 49339</strain>
    </source>
</reference>
<evidence type="ECO:0000256" key="1">
    <source>
        <dbReference type="SAM" id="Phobius"/>
    </source>
</evidence>
<feature type="transmembrane region" description="Helical" evidence="1">
    <location>
        <begin position="12"/>
        <end position="32"/>
    </location>
</feature>
<protein>
    <submittedName>
        <fullName evidence="2">Uncharacterized protein</fullName>
    </submittedName>
</protein>
<proteinExistence type="predicted"/>
<evidence type="ECO:0000313" key="3">
    <source>
        <dbReference type="Proteomes" id="UP001597214"/>
    </source>
</evidence>
<feature type="transmembrane region" description="Helical" evidence="1">
    <location>
        <begin position="110"/>
        <end position="134"/>
    </location>
</feature>
<dbReference type="EMBL" id="JBHUEM010000055">
    <property type="protein sequence ID" value="MFD1739446.1"/>
    <property type="molecule type" value="Genomic_DNA"/>
</dbReference>
<feature type="transmembrane region" description="Helical" evidence="1">
    <location>
        <begin position="44"/>
        <end position="61"/>
    </location>
</feature>
<evidence type="ECO:0000313" key="2">
    <source>
        <dbReference type="EMBL" id="MFD1739446.1"/>
    </source>
</evidence>
<sequence>MTTYIPFVEKNFGMNDIFVLFLICLFLFLIVIFPKRIPKGSSTLLFLFSVVVASVFDNSIGADNFDYYDILDGPKYTIMDVVAYLLYLPFGYFFYYMYDKYKIRGIKTVAYILAWTLFGMLFEYICISFNLFTYKNGYKYLYSVPIYLFSLTVLLLFVNTIIMEKER</sequence>
<dbReference type="Proteomes" id="UP001597214">
    <property type="component" value="Unassembled WGS sequence"/>
</dbReference>
<keyword evidence="3" id="KW-1185">Reference proteome</keyword>
<keyword evidence="1" id="KW-0812">Transmembrane</keyword>
<feature type="transmembrane region" description="Helical" evidence="1">
    <location>
        <begin position="81"/>
        <end position="98"/>
    </location>
</feature>
<name>A0ABW4LX24_9BACI</name>